<feature type="chain" id="PRO_5046260107" description="PsbP C-terminal domain-containing protein" evidence="1">
    <location>
        <begin position="28"/>
        <end position="308"/>
    </location>
</feature>
<sequence length="308" mass="32429">MRDLAGRSSGTLLCLLLALLLAPPSSPLSSPLPRRAFVSAAALLSPAAALALPPATSSGFDPADYVDKSKLNTFSGSGAGPVGVGTMSSRARPVTGVKLLDEPTSSFELGGRGGKGKMNNIQAELQLAAGPVRASFDCPWSLKRGMFYDVEARGENSQGCYLQVVKLPRSAADAAQAGRALAAAVTASETRFGANGGVDALRVGPSGLKDAPGGQYLETSFTFSTLSPSMRELPRKVVLRASWPPRGAAREVVALVLQGGVGRKWEEENGQYERMIMESFFVADEKSSLKNRRVKAQDMPLVDEGFPQ</sequence>
<reference evidence="2 3" key="1">
    <citation type="journal article" date="2023" name="Commun. Biol.">
        <title>Genome analysis of Parmales, the sister group of diatoms, reveals the evolutionary specialization of diatoms from phago-mixotrophs to photoautotrophs.</title>
        <authorList>
            <person name="Ban H."/>
            <person name="Sato S."/>
            <person name="Yoshikawa S."/>
            <person name="Yamada K."/>
            <person name="Nakamura Y."/>
            <person name="Ichinomiya M."/>
            <person name="Sato N."/>
            <person name="Blanc-Mathieu R."/>
            <person name="Endo H."/>
            <person name="Kuwata A."/>
            <person name="Ogata H."/>
        </authorList>
    </citation>
    <scope>NUCLEOTIDE SEQUENCE [LARGE SCALE GENOMIC DNA]</scope>
</reference>
<accession>A0ABQ6MQ68</accession>
<evidence type="ECO:0000313" key="3">
    <source>
        <dbReference type="Proteomes" id="UP001165060"/>
    </source>
</evidence>
<dbReference type="EMBL" id="BRYB01001668">
    <property type="protein sequence ID" value="GMI30712.1"/>
    <property type="molecule type" value="Genomic_DNA"/>
</dbReference>
<evidence type="ECO:0008006" key="4">
    <source>
        <dbReference type="Google" id="ProtNLM"/>
    </source>
</evidence>
<dbReference type="Proteomes" id="UP001165060">
    <property type="component" value="Unassembled WGS sequence"/>
</dbReference>
<evidence type="ECO:0000313" key="2">
    <source>
        <dbReference type="EMBL" id="GMI30712.1"/>
    </source>
</evidence>
<feature type="signal peptide" evidence="1">
    <location>
        <begin position="1"/>
        <end position="27"/>
    </location>
</feature>
<comment type="caution">
    <text evidence="2">The sequence shown here is derived from an EMBL/GenBank/DDBJ whole genome shotgun (WGS) entry which is preliminary data.</text>
</comment>
<keyword evidence="1" id="KW-0732">Signal</keyword>
<protein>
    <recommendedName>
        <fullName evidence="4">PsbP C-terminal domain-containing protein</fullName>
    </recommendedName>
</protein>
<name>A0ABQ6MQ68_9STRA</name>
<keyword evidence="3" id="KW-1185">Reference proteome</keyword>
<evidence type="ECO:0000256" key="1">
    <source>
        <dbReference type="SAM" id="SignalP"/>
    </source>
</evidence>
<organism evidence="2 3">
    <name type="scientific">Tetraparma gracilis</name>
    <dbReference type="NCBI Taxonomy" id="2962635"/>
    <lineage>
        <taxon>Eukaryota</taxon>
        <taxon>Sar</taxon>
        <taxon>Stramenopiles</taxon>
        <taxon>Ochrophyta</taxon>
        <taxon>Bolidophyceae</taxon>
        <taxon>Parmales</taxon>
        <taxon>Triparmaceae</taxon>
        <taxon>Tetraparma</taxon>
    </lineage>
</organism>
<gene>
    <name evidence="2" type="ORF">TeGR_g7828</name>
</gene>
<proteinExistence type="predicted"/>